<evidence type="ECO:0000259" key="3">
    <source>
        <dbReference type="Pfam" id="PF26180"/>
    </source>
</evidence>
<feature type="compositionally biased region" description="Polar residues" evidence="1">
    <location>
        <begin position="720"/>
        <end position="731"/>
    </location>
</feature>
<keyword evidence="5" id="KW-1185">Reference proteome</keyword>
<evidence type="ECO:0000256" key="1">
    <source>
        <dbReference type="SAM" id="MobiDB-lite"/>
    </source>
</evidence>
<evidence type="ECO:0000259" key="2">
    <source>
        <dbReference type="Pfam" id="PF22600"/>
    </source>
</evidence>
<evidence type="ECO:0000313" key="4">
    <source>
        <dbReference type="EMBL" id="KAJ1688823.1"/>
    </source>
</evidence>
<organism evidence="4 5">
    <name type="scientific">Rhynchospora breviuscula</name>
    <dbReference type="NCBI Taxonomy" id="2022672"/>
    <lineage>
        <taxon>Eukaryota</taxon>
        <taxon>Viridiplantae</taxon>
        <taxon>Streptophyta</taxon>
        <taxon>Embryophyta</taxon>
        <taxon>Tracheophyta</taxon>
        <taxon>Spermatophyta</taxon>
        <taxon>Magnoliopsida</taxon>
        <taxon>Liliopsida</taxon>
        <taxon>Poales</taxon>
        <taxon>Cyperaceae</taxon>
        <taxon>Cyperoideae</taxon>
        <taxon>Rhynchosporeae</taxon>
        <taxon>Rhynchospora</taxon>
    </lineage>
</organism>
<accession>A0A9Q0C7N2</accession>
<feature type="domain" description="Poly(A) RNA polymerase mitochondrial-like central palm" evidence="2">
    <location>
        <begin position="48"/>
        <end position="168"/>
    </location>
</feature>
<evidence type="ECO:0008006" key="6">
    <source>
        <dbReference type="Google" id="ProtNLM"/>
    </source>
</evidence>
<feature type="region of interest" description="Disordered" evidence="1">
    <location>
        <begin position="437"/>
        <end position="464"/>
    </location>
</feature>
<dbReference type="EMBL" id="JAMQYH010000004">
    <property type="protein sequence ID" value="KAJ1688823.1"/>
    <property type="molecule type" value="Genomic_DNA"/>
</dbReference>
<dbReference type="InterPro" id="IPR058920">
    <property type="entry name" value="PAP-OAS1-bd-rel"/>
</dbReference>
<feature type="compositionally biased region" description="Polar residues" evidence="1">
    <location>
        <begin position="13"/>
        <end position="23"/>
    </location>
</feature>
<dbReference type="Proteomes" id="UP001151287">
    <property type="component" value="Unassembled WGS sequence"/>
</dbReference>
<feature type="region of interest" description="Disordered" evidence="1">
    <location>
        <begin position="1"/>
        <end position="34"/>
    </location>
</feature>
<gene>
    <name evidence="4" type="ORF">LUZ63_012978</name>
</gene>
<dbReference type="OrthoDB" id="273917at2759"/>
<dbReference type="SUPFAM" id="SSF81301">
    <property type="entry name" value="Nucleotidyltransferase"/>
    <property type="match status" value="1"/>
</dbReference>
<evidence type="ECO:0000313" key="5">
    <source>
        <dbReference type="Proteomes" id="UP001151287"/>
    </source>
</evidence>
<dbReference type="AlphaFoldDB" id="A0A9Q0C7N2"/>
<dbReference type="InterPro" id="IPR054708">
    <property type="entry name" value="MTPAP-like_central"/>
</dbReference>
<dbReference type="Gene3D" id="3.30.460.10">
    <property type="entry name" value="Beta Polymerase, domain 2"/>
    <property type="match status" value="1"/>
</dbReference>
<feature type="region of interest" description="Disordered" evidence="1">
    <location>
        <begin position="559"/>
        <end position="613"/>
    </location>
</feature>
<reference evidence="4" key="1">
    <citation type="journal article" date="2022" name="Cell">
        <title>Repeat-based holocentromeres influence genome architecture and karyotype evolution.</title>
        <authorList>
            <person name="Hofstatter P.G."/>
            <person name="Thangavel G."/>
            <person name="Lux T."/>
            <person name="Neumann P."/>
            <person name="Vondrak T."/>
            <person name="Novak P."/>
            <person name="Zhang M."/>
            <person name="Costa L."/>
            <person name="Castellani M."/>
            <person name="Scott A."/>
            <person name="Toegelov H."/>
            <person name="Fuchs J."/>
            <person name="Mata-Sucre Y."/>
            <person name="Dias Y."/>
            <person name="Vanzela A.L.L."/>
            <person name="Huettel B."/>
            <person name="Almeida C.C.S."/>
            <person name="Simkova H."/>
            <person name="Souza G."/>
            <person name="Pedrosa-Harand A."/>
            <person name="Macas J."/>
            <person name="Mayer K.F.X."/>
            <person name="Houben A."/>
            <person name="Marques A."/>
        </authorList>
    </citation>
    <scope>NUCLEOTIDE SEQUENCE</scope>
    <source>
        <strain evidence="4">RhyBre1mFocal</strain>
    </source>
</reference>
<proteinExistence type="predicted"/>
<dbReference type="InterPro" id="IPR043519">
    <property type="entry name" value="NT_sf"/>
</dbReference>
<dbReference type="InterPro" id="IPR058921">
    <property type="entry name" value="PAP/OAS1-rel"/>
</dbReference>
<feature type="region of interest" description="Disordered" evidence="1">
    <location>
        <begin position="704"/>
        <end position="765"/>
    </location>
</feature>
<feature type="domain" description="PAP/OAS1 substrate-binding-related" evidence="3">
    <location>
        <begin position="181"/>
        <end position="373"/>
    </location>
</feature>
<comment type="caution">
    <text evidence="4">The sequence shown here is derived from an EMBL/GenBank/DDBJ whole genome shotgun (WGS) entry which is preliminary data.</text>
</comment>
<dbReference type="PANTHER" id="PTHR45979">
    <property type="entry name" value="PAP/OAS1 SUBSTRATE-BINDING DOMAIN SUPERFAMILY"/>
    <property type="match status" value="1"/>
</dbReference>
<dbReference type="Pfam" id="PF22600">
    <property type="entry name" value="MTPAP-like_central"/>
    <property type="match status" value="1"/>
</dbReference>
<feature type="compositionally biased region" description="Low complexity" evidence="1">
    <location>
        <begin position="442"/>
        <end position="453"/>
    </location>
</feature>
<protein>
    <recommendedName>
        <fullName evidence="6">Polynucleotide adenylyltransferase</fullName>
    </recommendedName>
</protein>
<name>A0A9Q0C7N2_9POAL</name>
<feature type="compositionally biased region" description="Basic residues" evidence="1">
    <location>
        <begin position="593"/>
        <end position="603"/>
    </location>
</feature>
<dbReference type="PANTHER" id="PTHR45979:SF30">
    <property type="entry name" value="NUCLEOTIDYLTRANSFERASE"/>
    <property type="match status" value="1"/>
</dbReference>
<dbReference type="SUPFAM" id="SSF81631">
    <property type="entry name" value="PAP/OAS1 substrate-binding domain"/>
    <property type="match status" value="1"/>
</dbReference>
<feature type="region of interest" description="Disordered" evidence="1">
    <location>
        <begin position="372"/>
        <end position="392"/>
    </location>
</feature>
<sequence length="765" mass="85244">MGDLEPWPGHANGNLSEPNSESLLNPYPPNPDPTTIDEATWRQAEEAAQEVLRHIHPTVASEKSRMAVVEYVDHIITKYIGTVVSPFGSVPLKTYLPDGDIDLTALAEPNSEHLLPEDVWSVLDMEEKNPYAKFEVKDVQLILAEVKLVKCLVQNIVVDISFNQVGGLFTLCFLEEVDLLIGKDHLFKRSIMLIKSWCYYESRILGAHHGLISTYALETLILYIFHLFHKTLDSPLAVLYRFLDYYSKFDWDNQGISVHGPISLASLPEIVAEAPEIPASDLLIQEDFVNRCLDRYQVKIPNKPNDVRGFFRKNLNIVDPLKPTNNLGRSVSRGNFYRIRSAFVFGARKLGQILSLPAGSIPDEVNTFFRNTLERHGSGGPRPDVPDQTSNSPYVDLEASIAQMSMHYPNGHIPNYRPVAYPHNLSPHMFVHEENVQRLGGSEPDSSETPSDSPSEEHPELDGFADLTGNVDLNVKNLFFALTLFENKQPESFMLPGQPAGPDSSPVVPIPYRPFMGGRYGRRGMHGYAGVNGFVPGSHFASPVGYYVLRPPFIPPSGSQYGTDESPKTRGTGTYLPLSHQRQDHQQQQQFRGRIHPRGKPRNMVRPDQGGSIPELFPSEESILDSTSTPVHRPPPPPPPLHIPYQVPNGRWAPVSPVMGIQQSQQLGIRGNRGRNSRPLFSQEQQVEFGSLGSVVLHPNDPNYTVGMQSPAPPPPAPAVTQNGQRSSNVGTAFGHRPMPPNNRSRRINQTYRLKDEEDFPPLSG</sequence>
<dbReference type="Gene3D" id="1.10.1410.10">
    <property type="match status" value="1"/>
</dbReference>
<dbReference type="Pfam" id="PF26180">
    <property type="entry name" value="PAP-OAS1"/>
    <property type="match status" value="1"/>
</dbReference>